<keyword evidence="1" id="KW-0812">Transmembrane</keyword>
<dbReference type="PANTHER" id="PTHR43685">
    <property type="entry name" value="GLYCOSYLTRANSFERASE"/>
    <property type="match status" value="1"/>
</dbReference>
<dbReference type="RefSeq" id="WP_269878171.1">
    <property type="nucleotide sequence ID" value="NZ_JAPZVM010000007.1"/>
</dbReference>
<sequence length="384" mass="44516">MEATDICTLSTLSIGLCGILFLIQLYYIFGVYNRIHCARRNTSSAPIQYPPVSVIIVTKDSGKALEENLPAILEQDYPEFEVIVINDKSAGEDDDILKRLSLRYQNLYQSFIPESARYVSRKKLGIAMGIRASRYEWLVFTEPYCRPTSKNWLKSMAGHFDDKTDIVLGYSNYLPQSGWFARKITTIEFFHSLRFLGSALAGRPYMGIGRNLAYRKSLYERHKGFSDHLQLQRGEDDLFINAVARKENTQVATEAESIVRMPVPPFKRIWYEEQMNHLVTGHYYKGVSRLMNAIETGTCILFQLTTLCALALSIFQQWWTGVAIAFLLWLIRFACLMIVFRNTAKDLQENLCCIFPFFDMARPFWSIGMKIRYLFRTKTDFMRR</sequence>
<evidence type="ECO:0000313" key="4">
    <source>
        <dbReference type="Proteomes" id="UP001141933"/>
    </source>
</evidence>
<dbReference type="InterPro" id="IPR029044">
    <property type="entry name" value="Nucleotide-diphossugar_trans"/>
</dbReference>
<accession>A0ABT4PIR6</accession>
<keyword evidence="1" id="KW-0472">Membrane</keyword>
<dbReference type="EC" id="2.4.-.-" evidence="3"/>
<dbReference type="PANTHER" id="PTHR43685:SF2">
    <property type="entry name" value="GLYCOSYLTRANSFERASE 2-LIKE DOMAIN-CONTAINING PROTEIN"/>
    <property type="match status" value="1"/>
</dbReference>
<dbReference type="EMBL" id="JAPZVM010000007">
    <property type="protein sequence ID" value="MCZ8372896.1"/>
    <property type="molecule type" value="Genomic_DNA"/>
</dbReference>
<name>A0ABT4PIR6_9BACT</name>
<feature type="domain" description="Glycosyltransferase 2-like" evidence="2">
    <location>
        <begin position="53"/>
        <end position="220"/>
    </location>
</feature>
<comment type="caution">
    <text evidence="3">The sequence shown here is derived from an EMBL/GenBank/DDBJ whole genome shotgun (WGS) entry which is preliminary data.</text>
</comment>
<organism evidence="3 4">
    <name type="scientific">Phocaeicola acetigenes</name>
    <dbReference type="NCBI Taxonomy" id="3016083"/>
    <lineage>
        <taxon>Bacteria</taxon>
        <taxon>Pseudomonadati</taxon>
        <taxon>Bacteroidota</taxon>
        <taxon>Bacteroidia</taxon>
        <taxon>Bacteroidales</taxon>
        <taxon>Bacteroidaceae</taxon>
        <taxon>Phocaeicola</taxon>
    </lineage>
</organism>
<keyword evidence="4" id="KW-1185">Reference proteome</keyword>
<dbReference type="InterPro" id="IPR001173">
    <property type="entry name" value="Glyco_trans_2-like"/>
</dbReference>
<dbReference type="SUPFAM" id="SSF53448">
    <property type="entry name" value="Nucleotide-diphospho-sugar transferases"/>
    <property type="match status" value="1"/>
</dbReference>
<feature type="transmembrane region" description="Helical" evidence="1">
    <location>
        <begin position="12"/>
        <end position="32"/>
    </location>
</feature>
<feature type="transmembrane region" description="Helical" evidence="1">
    <location>
        <begin position="293"/>
        <end position="312"/>
    </location>
</feature>
<dbReference type="Gene3D" id="3.90.550.10">
    <property type="entry name" value="Spore Coat Polysaccharide Biosynthesis Protein SpsA, Chain A"/>
    <property type="match status" value="1"/>
</dbReference>
<dbReference type="Pfam" id="PF00535">
    <property type="entry name" value="Glycos_transf_2"/>
    <property type="match status" value="1"/>
</dbReference>
<keyword evidence="3" id="KW-0808">Transferase</keyword>
<evidence type="ECO:0000313" key="3">
    <source>
        <dbReference type="EMBL" id="MCZ8372896.1"/>
    </source>
</evidence>
<keyword evidence="3" id="KW-0328">Glycosyltransferase</keyword>
<feature type="transmembrane region" description="Helical" evidence="1">
    <location>
        <begin position="318"/>
        <end position="340"/>
    </location>
</feature>
<dbReference type="InterPro" id="IPR050834">
    <property type="entry name" value="Glycosyltransf_2"/>
</dbReference>
<keyword evidence="1" id="KW-1133">Transmembrane helix</keyword>
<dbReference type="Proteomes" id="UP001141933">
    <property type="component" value="Unassembled WGS sequence"/>
</dbReference>
<evidence type="ECO:0000256" key="1">
    <source>
        <dbReference type="SAM" id="Phobius"/>
    </source>
</evidence>
<gene>
    <name evidence="3" type="ORF">O6P32_09270</name>
</gene>
<proteinExistence type="predicted"/>
<reference evidence="3" key="1">
    <citation type="submission" date="2022-12" db="EMBL/GenBank/DDBJ databases">
        <title>Phocaeicola acetigenes sp. nov., isolated feces from a healthy human.</title>
        <authorList>
            <person name="Do H."/>
            <person name="Ha Y.B."/>
            <person name="Kim J.-S."/>
            <person name="Suh M.K."/>
            <person name="Kim H.S."/>
            <person name="Lee J.-S."/>
        </authorList>
    </citation>
    <scope>NUCLEOTIDE SEQUENCE</scope>
    <source>
        <strain evidence="3">KGMB11183</strain>
    </source>
</reference>
<dbReference type="GO" id="GO:0016757">
    <property type="term" value="F:glycosyltransferase activity"/>
    <property type="evidence" value="ECO:0007669"/>
    <property type="project" value="UniProtKB-KW"/>
</dbReference>
<evidence type="ECO:0000259" key="2">
    <source>
        <dbReference type="Pfam" id="PF00535"/>
    </source>
</evidence>
<protein>
    <submittedName>
        <fullName evidence="3">Glycosyltransferase</fullName>
        <ecNumber evidence="3">2.4.-.-</ecNumber>
    </submittedName>
</protein>